<evidence type="ECO:0000256" key="1">
    <source>
        <dbReference type="SAM" id="MobiDB-lite"/>
    </source>
</evidence>
<feature type="region of interest" description="Disordered" evidence="1">
    <location>
        <begin position="114"/>
        <end position="146"/>
    </location>
</feature>
<reference evidence="2 3" key="1">
    <citation type="submission" date="2024-04" db="EMBL/GenBank/DDBJ databases">
        <title>Phyllosticta paracitricarpa is synonymous to the EU quarantine fungus P. citricarpa based on phylogenomic analyses.</title>
        <authorList>
            <consortium name="Lawrence Berkeley National Laboratory"/>
            <person name="Van Ingen-Buijs V.A."/>
            <person name="Van Westerhoven A.C."/>
            <person name="Haridas S."/>
            <person name="Skiadas P."/>
            <person name="Martin F."/>
            <person name="Groenewald J.Z."/>
            <person name="Crous P.W."/>
            <person name="Seidl M.F."/>
        </authorList>
    </citation>
    <scope>NUCLEOTIDE SEQUENCE [LARGE SCALE GENOMIC DNA]</scope>
    <source>
        <strain evidence="2 3">CBS 123374</strain>
    </source>
</reference>
<comment type="caution">
    <text evidence="2">The sequence shown here is derived from an EMBL/GenBank/DDBJ whole genome shotgun (WGS) entry which is preliminary data.</text>
</comment>
<evidence type="ECO:0000313" key="2">
    <source>
        <dbReference type="EMBL" id="KAK8232050.1"/>
    </source>
</evidence>
<proteinExistence type="predicted"/>
<sequence length="208" mass="23589">MSDPIPNITVYKDDKMPMAHPKPVGYTNTAQIRRICRYIYGDDLSADDPRPEPERPEVAWGYLSRDYQASLVAQQEGAYMREDSGVAGFKVSARPPQNAYNSSTYGMNGTFQAQYGQQQHPQQQHHQQQHHQSQQYQPYQPYRHPGYTQVADSPELAMPSTAYSRMKRGWQSITGIGTHTQDKKVKDESWCTTQLEYLATSPSSAPNG</sequence>
<dbReference type="EMBL" id="JBBWRZ010000007">
    <property type="protein sequence ID" value="KAK8232050.1"/>
    <property type="molecule type" value="Genomic_DNA"/>
</dbReference>
<dbReference type="Proteomes" id="UP001492380">
    <property type="component" value="Unassembled WGS sequence"/>
</dbReference>
<protein>
    <submittedName>
        <fullName evidence="2">Uncharacterized protein</fullName>
    </submittedName>
</protein>
<name>A0ABR1YKB6_9PEZI</name>
<organism evidence="2 3">
    <name type="scientific">Phyllosticta capitalensis</name>
    <dbReference type="NCBI Taxonomy" id="121624"/>
    <lineage>
        <taxon>Eukaryota</taxon>
        <taxon>Fungi</taxon>
        <taxon>Dikarya</taxon>
        <taxon>Ascomycota</taxon>
        <taxon>Pezizomycotina</taxon>
        <taxon>Dothideomycetes</taxon>
        <taxon>Dothideomycetes incertae sedis</taxon>
        <taxon>Botryosphaeriales</taxon>
        <taxon>Phyllostictaceae</taxon>
        <taxon>Phyllosticta</taxon>
    </lineage>
</organism>
<evidence type="ECO:0000313" key="3">
    <source>
        <dbReference type="Proteomes" id="UP001492380"/>
    </source>
</evidence>
<feature type="compositionally biased region" description="Low complexity" evidence="1">
    <location>
        <begin position="114"/>
        <end position="145"/>
    </location>
</feature>
<keyword evidence="3" id="KW-1185">Reference proteome</keyword>
<gene>
    <name evidence="2" type="ORF">HDK90DRAFT_512019</name>
</gene>
<accession>A0ABR1YKB6</accession>